<comment type="catalytic activity">
    <reaction evidence="1">
        <text>ATP + protein L-histidine = ADP + protein N-phospho-L-histidine.</text>
        <dbReference type="EC" id="2.7.13.3"/>
    </reaction>
</comment>
<dbReference type="InterPro" id="IPR035965">
    <property type="entry name" value="PAS-like_dom_sf"/>
</dbReference>
<dbReference type="OrthoDB" id="9772100at2"/>
<dbReference type="Gene3D" id="3.30.565.10">
    <property type="entry name" value="Histidine kinase-like ATPase, C-terminal domain"/>
    <property type="match status" value="1"/>
</dbReference>
<dbReference type="InterPro" id="IPR036890">
    <property type="entry name" value="HATPase_C_sf"/>
</dbReference>
<dbReference type="SMART" id="SM00388">
    <property type="entry name" value="HisKA"/>
    <property type="match status" value="1"/>
</dbReference>
<name>A0A1N6M714_9VIBR</name>
<dbReference type="InterPro" id="IPR000700">
    <property type="entry name" value="PAS-assoc_C"/>
</dbReference>
<dbReference type="Gene3D" id="3.30.450.20">
    <property type="entry name" value="PAS domain"/>
    <property type="match status" value="1"/>
</dbReference>
<dbReference type="InterPro" id="IPR005467">
    <property type="entry name" value="His_kinase_dom"/>
</dbReference>
<protein>
    <recommendedName>
        <fullName evidence="2">histidine kinase</fullName>
        <ecNumber evidence="2">2.7.13.3</ecNumber>
    </recommendedName>
</protein>
<feature type="domain" description="PAC" evidence="5">
    <location>
        <begin position="249"/>
        <end position="301"/>
    </location>
</feature>
<dbReference type="PROSITE" id="PS50113">
    <property type="entry name" value="PAC"/>
    <property type="match status" value="1"/>
</dbReference>
<dbReference type="SUPFAM" id="SSF55785">
    <property type="entry name" value="PYP-like sensor domain (PAS domain)"/>
    <property type="match status" value="1"/>
</dbReference>
<feature type="domain" description="Histidine kinase" evidence="4">
    <location>
        <begin position="321"/>
        <end position="563"/>
    </location>
</feature>
<organism evidence="6 7">
    <name type="scientific">Vibrio spartinae</name>
    <dbReference type="NCBI Taxonomy" id="1918945"/>
    <lineage>
        <taxon>Bacteria</taxon>
        <taxon>Pseudomonadati</taxon>
        <taxon>Pseudomonadota</taxon>
        <taxon>Gammaproteobacteria</taxon>
        <taxon>Vibrionales</taxon>
        <taxon>Vibrionaceae</taxon>
        <taxon>Vibrio</taxon>
    </lineage>
</organism>
<gene>
    <name evidence="6" type="primary">kinE_2</name>
    <name evidence="6" type="ORF">VSP9026_02960</name>
</gene>
<dbReference type="GO" id="GO:0000155">
    <property type="term" value="F:phosphorelay sensor kinase activity"/>
    <property type="evidence" value="ECO:0007669"/>
    <property type="project" value="InterPro"/>
</dbReference>
<dbReference type="CDD" id="cd00082">
    <property type="entry name" value="HisKA"/>
    <property type="match status" value="1"/>
</dbReference>
<dbReference type="PANTHER" id="PTHR43065">
    <property type="entry name" value="SENSOR HISTIDINE KINASE"/>
    <property type="match status" value="1"/>
</dbReference>
<proteinExistence type="predicted"/>
<reference evidence="6 7" key="1">
    <citation type="submission" date="2016-12" db="EMBL/GenBank/DDBJ databases">
        <authorList>
            <person name="Song W.-J."/>
            <person name="Kurnit D.M."/>
        </authorList>
    </citation>
    <scope>NUCLEOTIDE SEQUENCE [LARGE SCALE GENOMIC DNA]</scope>
    <source>
        <strain evidence="6 7">CECT 9026</strain>
    </source>
</reference>
<dbReference type="RefSeq" id="WP_074373729.1">
    <property type="nucleotide sequence ID" value="NZ_AP024907.1"/>
</dbReference>
<dbReference type="EMBL" id="FSSB01000018">
    <property type="protein sequence ID" value="SIO95219.1"/>
    <property type="molecule type" value="Genomic_DNA"/>
</dbReference>
<evidence type="ECO:0000256" key="1">
    <source>
        <dbReference type="ARBA" id="ARBA00000085"/>
    </source>
</evidence>
<evidence type="ECO:0000313" key="7">
    <source>
        <dbReference type="Proteomes" id="UP000184774"/>
    </source>
</evidence>
<dbReference type="PANTHER" id="PTHR43065:SF50">
    <property type="entry name" value="HISTIDINE KINASE"/>
    <property type="match status" value="1"/>
</dbReference>
<dbReference type="AlphaFoldDB" id="A0A1N6M714"/>
<dbReference type="Gene3D" id="1.10.287.130">
    <property type="match status" value="1"/>
</dbReference>
<dbReference type="Proteomes" id="UP000184774">
    <property type="component" value="Unassembled WGS sequence"/>
</dbReference>
<keyword evidence="6" id="KW-0418">Kinase</keyword>
<dbReference type="InterPro" id="IPR004358">
    <property type="entry name" value="Sig_transdc_His_kin-like_C"/>
</dbReference>
<evidence type="ECO:0000259" key="4">
    <source>
        <dbReference type="PROSITE" id="PS50109"/>
    </source>
</evidence>
<dbReference type="Pfam" id="PF08448">
    <property type="entry name" value="PAS_4"/>
    <property type="match status" value="1"/>
</dbReference>
<evidence type="ECO:0000313" key="6">
    <source>
        <dbReference type="EMBL" id="SIO95219.1"/>
    </source>
</evidence>
<accession>A0A1N6M714</accession>
<dbReference type="PRINTS" id="PR00344">
    <property type="entry name" value="BCTRLSENSOR"/>
</dbReference>
<dbReference type="Pfam" id="PF02518">
    <property type="entry name" value="HATPase_c"/>
    <property type="match status" value="1"/>
</dbReference>
<dbReference type="InterPro" id="IPR013656">
    <property type="entry name" value="PAS_4"/>
</dbReference>
<dbReference type="InterPro" id="IPR036097">
    <property type="entry name" value="HisK_dim/P_sf"/>
</dbReference>
<keyword evidence="3" id="KW-0597">Phosphoprotein</keyword>
<sequence>MHPLEQLLRKNELWLMRRIRDYAVERDYSRYTSTLEEAWRISIVGLTDSIISALTISEDPWELSPEDTYISDPIAAFGVLEAQKHRSRGVTLEMFLGLMKYYRQTYLDLLRKSYPIGQVSKEEPLNEVNNDREKYSHFIERVFDRIEIAFCAEWGRSDTMNRAIGELQETNRRITNEKNKFLTIFESMPTAVFLLDDKRRIVHMNFSGAQMIDPTAKSGGHYYSHPDDRIPFPWLEDELSRFYETGDEKEYEYLIELPDKDECQVLARFHPMEDISFKYTGKVVILQDITERKKAEKELKQTQTYIIHQEKMASIGQLAAGVAHEINNPMGFIISNLSSLRKYIECLTEFITVEDQAIALADIPNDFQLAEIREKLKIDYISEDVKELIVESLDGAERVKHIVQELKTFSRIDQADYTLIDLNETIKTTMNIAWNEIKYVATLEHEFGNIPKINCYPQQLNQVFLNLLVNAAQAIKDQGTITVRTWCDEKNINVSITDTGGGILPKDLARIFEPFYTTKDVGKGTGLGLSISYGIIQNHGGEIRVESEIGKGSTFTVTLPIHK</sequence>
<evidence type="ECO:0000259" key="5">
    <source>
        <dbReference type="PROSITE" id="PS50113"/>
    </source>
</evidence>
<dbReference type="SMART" id="SM00387">
    <property type="entry name" value="HATPase_c"/>
    <property type="match status" value="1"/>
</dbReference>
<dbReference type="EC" id="2.7.13.3" evidence="2"/>
<dbReference type="InterPro" id="IPR003661">
    <property type="entry name" value="HisK_dim/P_dom"/>
</dbReference>
<evidence type="ECO:0000256" key="3">
    <source>
        <dbReference type="ARBA" id="ARBA00022553"/>
    </source>
</evidence>
<dbReference type="SUPFAM" id="SSF47384">
    <property type="entry name" value="Homodimeric domain of signal transducing histidine kinase"/>
    <property type="match status" value="1"/>
</dbReference>
<keyword evidence="6" id="KW-0808">Transferase</keyword>
<evidence type="ECO:0000256" key="2">
    <source>
        <dbReference type="ARBA" id="ARBA00012438"/>
    </source>
</evidence>
<dbReference type="PROSITE" id="PS50109">
    <property type="entry name" value="HIS_KIN"/>
    <property type="match status" value="1"/>
</dbReference>
<dbReference type="InterPro" id="IPR003594">
    <property type="entry name" value="HATPase_dom"/>
</dbReference>
<dbReference type="SUPFAM" id="SSF55874">
    <property type="entry name" value="ATPase domain of HSP90 chaperone/DNA topoisomerase II/histidine kinase"/>
    <property type="match status" value="1"/>
</dbReference>